<evidence type="ECO:0000313" key="1">
    <source>
        <dbReference type="EMBL" id="QCD89675.1"/>
    </source>
</evidence>
<dbReference type="Proteomes" id="UP000501690">
    <property type="component" value="Linkage Group LG4"/>
</dbReference>
<proteinExistence type="predicted"/>
<dbReference type="AlphaFoldDB" id="A0A4D6LMV0"/>
<dbReference type="EMBL" id="CP039348">
    <property type="protein sequence ID" value="QCD89675.1"/>
    <property type="molecule type" value="Genomic_DNA"/>
</dbReference>
<keyword evidence="2" id="KW-1185">Reference proteome</keyword>
<name>A0A4D6LMV0_VIGUN</name>
<reference evidence="1 2" key="1">
    <citation type="submission" date="2019-04" db="EMBL/GenBank/DDBJ databases">
        <title>An improved genome assembly and genetic linkage map for asparagus bean, Vigna unguiculata ssp. sesquipedialis.</title>
        <authorList>
            <person name="Xia Q."/>
            <person name="Zhang R."/>
            <person name="Dong Y."/>
        </authorList>
    </citation>
    <scope>NUCLEOTIDE SEQUENCE [LARGE SCALE GENOMIC DNA]</scope>
    <source>
        <tissue evidence="1">Leaf</tissue>
    </source>
</reference>
<accession>A0A4D6LMV0</accession>
<organism evidence="1 2">
    <name type="scientific">Vigna unguiculata</name>
    <name type="common">Cowpea</name>
    <dbReference type="NCBI Taxonomy" id="3917"/>
    <lineage>
        <taxon>Eukaryota</taxon>
        <taxon>Viridiplantae</taxon>
        <taxon>Streptophyta</taxon>
        <taxon>Embryophyta</taxon>
        <taxon>Tracheophyta</taxon>
        <taxon>Spermatophyta</taxon>
        <taxon>Magnoliopsida</taxon>
        <taxon>eudicotyledons</taxon>
        <taxon>Gunneridae</taxon>
        <taxon>Pentapetalae</taxon>
        <taxon>rosids</taxon>
        <taxon>fabids</taxon>
        <taxon>Fabales</taxon>
        <taxon>Fabaceae</taxon>
        <taxon>Papilionoideae</taxon>
        <taxon>50 kb inversion clade</taxon>
        <taxon>NPAAA clade</taxon>
        <taxon>indigoferoid/millettioid clade</taxon>
        <taxon>Phaseoleae</taxon>
        <taxon>Vigna</taxon>
    </lineage>
</organism>
<sequence length="87" mass="10016">MARPSEVATKHVTCYVEPSSKRGTVCLGERGSRSGEKVSPKRDIVVKPLFHTRSGEVVQLKRDRWTSLGEDPWLKREWREFMLVCTI</sequence>
<gene>
    <name evidence="1" type="ORF">DEO72_LG4g621</name>
</gene>
<protein>
    <submittedName>
        <fullName evidence="1">Uncharacterized protein</fullName>
    </submittedName>
</protein>
<evidence type="ECO:0000313" key="2">
    <source>
        <dbReference type="Proteomes" id="UP000501690"/>
    </source>
</evidence>